<gene>
    <name evidence="2" type="ORF">FC40_GL001233</name>
</gene>
<proteinExistence type="predicted"/>
<evidence type="ECO:0000313" key="3">
    <source>
        <dbReference type="Proteomes" id="UP000051054"/>
    </source>
</evidence>
<dbReference type="InterPro" id="IPR053864">
    <property type="entry name" value="DUF6933"/>
</dbReference>
<reference evidence="2 3" key="1">
    <citation type="journal article" date="2015" name="Genome Announc.">
        <title>Expanding the biotechnology potential of lactobacilli through comparative genomics of 213 strains and associated genera.</title>
        <authorList>
            <person name="Sun Z."/>
            <person name="Harris H.M."/>
            <person name="McCann A."/>
            <person name="Guo C."/>
            <person name="Argimon S."/>
            <person name="Zhang W."/>
            <person name="Yang X."/>
            <person name="Jeffery I.B."/>
            <person name="Cooney J.C."/>
            <person name="Kagawa T.F."/>
            <person name="Liu W."/>
            <person name="Song Y."/>
            <person name="Salvetti E."/>
            <person name="Wrobel A."/>
            <person name="Rasinkangas P."/>
            <person name="Parkhill J."/>
            <person name="Rea M.C."/>
            <person name="O'Sullivan O."/>
            <person name="Ritari J."/>
            <person name="Douillard F.P."/>
            <person name="Paul Ross R."/>
            <person name="Yang R."/>
            <person name="Briner A.E."/>
            <person name="Felis G.E."/>
            <person name="de Vos W.M."/>
            <person name="Barrangou R."/>
            <person name="Klaenhammer T.R."/>
            <person name="Caufield P.W."/>
            <person name="Cui Y."/>
            <person name="Zhang H."/>
            <person name="O'Toole P.W."/>
        </authorList>
    </citation>
    <scope>NUCLEOTIDE SEQUENCE [LARGE SCALE GENOMIC DNA]</scope>
    <source>
        <strain evidence="2 3">DSM 18933</strain>
    </source>
</reference>
<sequence>MNDKTKTLLKDIPNKSEIKEATPANSWSVQKFTQANNQGLLLVNNQTKFPVVLKNIQQLSGTDIVLNFFETLYWMLPQIDIPEDKLNKFRTEFDNTTVSFVDEFDEEMDAVINDYLRMIELEGLDEEDIQVDLGLMLATTKQIKTKASSVNPATLMLEYFEDEYRLVRQGTKKTLETKWKQITQFDEVSDLKQAERLQEVQEYNQAIIEGVKAFLIQDNEYNQEEIDIMLGFIDDYLNEYLAKYMKKTVAYDLGSPLPFINSWYPRKIGFEDQKDVMLIGEALGALAMYFNSVGFFNEQDMKYFLHSVQNGKGLYLSRQEYMHKDSLISVLENDPMFKEFVRNLKTNPKEFERVLAQLAPEEQALMKEIFDKQ</sequence>
<feature type="domain" description="DUF6933" evidence="1">
    <location>
        <begin position="5"/>
        <end position="152"/>
    </location>
</feature>
<dbReference type="AlphaFoldDB" id="A0A0R1WQE7"/>
<accession>A0A0R1WQE7</accession>
<evidence type="ECO:0000259" key="1">
    <source>
        <dbReference type="Pfam" id="PF22016"/>
    </source>
</evidence>
<dbReference type="STRING" id="1423755.FC40_GL001233"/>
<dbReference type="Pfam" id="PF22016">
    <property type="entry name" value="DUF6933"/>
    <property type="match status" value="1"/>
</dbReference>
<dbReference type="EMBL" id="AZGD01000023">
    <property type="protein sequence ID" value="KRM19982.1"/>
    <property type="molecule type" value="Genomic_DNA"/>
</dbReference>
<name>A0A0R1WQE7_9LACO</name>
<dbReference type="PATRIC" id="fig|1423755.3.peg.1304"/>
<evidence type="ECO:0000313" key="2">
    <source>
        <dbReference type="EMBL" id="KRM19982.1"/>
    </source>
</evidence>
<comment type="caution">
    <text evidence="2">The sequence shown here is derived from an EMBL/GenBank/DDBJ whole genome shotgun (WGS) entry which is preliminary data.</text>
</comment>
<keyword evidence="3" id="KW-1185">Reference proteome</keyword>
<organism evidence="2 3">
    <name type="scientific">Ligilactobacillus hayakitensis DSM 18933 = JCM 14209</name>
    <dbReference type="NCBI Taxonomy" id="1423755"/>
    <lineage>
        <taxon>Bacteria</taxon>
        <taxon>Bacillati</taxon>
        <taxon>Bacillota</taxon>
        <taxon>Bacilli</taxon>
        <taxon>Lactobacillales</taxon>
        <taxon>Lactobacillaceae</taxon>
        <taxon>Ligilactobacillus</taxon>
    </lineage>
</organism>
<dbReference type="Proteomes" id="UP000051054">
    <property type="component" value="Unassembled WGS sequence"/>
</dbReference>
<protein>
    <recommendedName>
        <fullName evidence="1">DUF6933 domain-containing protein</fullName>
    </recommendedName>
</protein>